<gene>
    <name evidence="5" type="ORF">B0682_03110</name>
</gene>
<name>A0A1T0CH38_9GAMM</name>
<dbReference type="InterPro" id="IPR018976">
    <property type="entry name" value="Imelysin-like"/>
</dbReference>
<dbReference type="GO" id="GO:0030313">
    <property type="term" value="C:cell envelope"/>
    <property type="evidence" value="ECO:0007669"/>
    <property type="project" value="UniProtKB-SubCell"/>
</dbReference>
<dbReference type="Gene3D" id="1.20.1420.20">
    <property type="entry name" value="M75 peptidase, HXXE motif"/>
    <property type="match status" value="1"/>
</dbReference>
<dbReference type="EMBL" id="MUYT01000004">
    <property type="protein sequence ID" value="OOS21660.1"/>
    <property type="molecule type" value="Genomic_DNA"/>
</dbReference>
<keyword evidence="6" id="KW-1185">Reference proteome</keyword>
<evidence type="ECO:0000313" key="6">
    <source>
        <dbReference type="Proteomes" id="UP000191094"/>
    </source>
</evidence>
<feature type="signal peptide" evidence="3">
    <location>
        <begin position="1"/>
        <end position="26"/>
    </location>
</feature>
<dbReference type="STRING" id="90241.B0682_03110"/>
<keyword evidence="2 3" id="KW-0732">Signal</keyword>
<dbReference type="CDD" id="cd14657">
    <property type="entry name" value="Imelysin_IrpA-like"/>
    <property type="match status" value="1"/>
</dbReference>
<evidence type="ECO:0000256" key="1">
    <source>
        <dbReference type="ARBA" id="ARBA00004196"/>
    </source>
</evidence>
<evidence type="ECO:0000256" key="2">
    <source>
        <dbReference type="ARBA" id="ARBA00022729"/>
    </source>
</evidence>
<evidence type="ECO:0000259" key="4">
    <source>
        <dbReference type="Pfam" id="PF09375"/>
    </source>
</evidence>
<accession>A0A1T0CH38</accession>
<dbReference type="InterPro" id="IPR038352">
    <property type="entry name" value="Imelysin_sf"/>
</dbReference>
<evidence type="ECO:0000256" key="3">
    <source>
        <dbReference type="SAM" id="SignalP"/>
    </source>
</evidence>
<feature type="domain" description="Imelysin-like" evidence="4">
    <location>
        <begin position="58"/>
        <end position="428"/>
    </location>
</feature>
<dbReference type="AlphaFoldDB" id="A0A1T0CH38"/>
<protein>
    <submittedName>
        <fullName evidence="5">Imelysin</fullName>
    </submittedName>
</protein>
<proteinExistence type="predicted"/>
<dbReference type="RefSeq" id="WP_078306622.1">
    <property type="nucleotide sequence ID" value="NZ_CP147511.1"/>
</dbReference>
<dbReference type="OrthoDB" id="9764688at2"/>
<dbReference type="Pfam" id="PF09375">
    <property type="entry name" value="Peptidase_M75"/>
    <property type="match status" value="1"/>
</dbReference>
<sequence length="458" mass="51140">MKQLSFSALAIIATTFASLSSIHTQAYTQAHTQAVQLNQSINIQKQATNFLKNYSVLAQKSYQASLNDAKILQKALERFAKYPTQQNLNAAKEAWLQARESYGLTEIFRLSQGPIDAEEGWVAEIYGNLEGQINAWPLDEHMIDYTIDADGNRTQGNIIDATGLFTPIGENAQAVDITDITPEVLTELNENGGEANVATGYHAIEFLLWGQDQDYHNFIEDTITHGPMTAGQRPLTDFTTDKNAKRRLAYLTAAAQKLVDDLHTVTQAWQPNGLYYNALNGRLMGKHADKNIDKKTALKDIFTGMGVFIKSELANERIAVAVLTPSEEDEHSCFSDNTHRDIMQNFAGFKNVLYGTYQGKKIGRIALIDTLSPNEQKQINQMIASIDKRIATIDHLAKTSMHFDYQIQPQNVASTMNIVSLKNELRRLGDKMVDIAKAYQINLTTDDVTDQEETKIEG</sequence>
<feature type="chain" id="PRO_5012729915" evidence="3">
    <location>
        <begin position="27"/>
        <end position="458"/>
    </location>
</feature>
<reference evidence="5 6" key="1">
    <citation type="submission" date="2017-02" db="EMBL/GenBank/DDBJ databases">
        <title>Draft genome sequence of Moraxella lincolnii CCUG 9405T type strain.</title>
        <authorList>
            <person name="Salva-Serra F."/>
            <person name="Engstrom-Jakobsson H."/>
            <person name="Thorell K."/>
            <person name="Jaen-Luchoro D."/>
            <person name="Gonzales-Siles L."/>
            <person name="Karlsson R."/>
            <person name="Yazdan S."/>
            <person name="Boulund F."/>
            <person name="Johnning A."/>
            <person name="Engstrand L."/>
            <person name="Kristiansson E."/>
            <person name="Moore E."/>
        </authorList>
    </citation>
    <scope>NUCLEOTIDE SEQUENCE [LARGE SCALE GENOMIC DNA]</scope>
    <source>
        <strain evidence="5 6">CCUG 9405</strain>
    </source>
</reference>
<comment type="subcellular location">
    <subcellularLocation>
        <location evidence="1">Cell envelope</location>
    </subcellularLocation>
</comment>
<comment type="caution">
    <text evidence="5">The sequence shown here is derived from an EMBL/GenBank/DDBJ whole genome shotgun (WGS) entry which is preliminary data.</text>
</comment>
<organism evidence="5 6">
    <name type="scientific">Lwoffella lincolnii</name>
    <dbReference type="NCBI Taxonomy" id="90241"/>
    <lineage>
        <taxon>Bacteria</taxon>
        <taxon>Pseudomonadati</taxon>
        <taxon>Pseudomonadota</taxon>
        <taxon>Gammaproteobacteria</taxon>
        <taxon>Moraxellales</taxon>
        <taxon>Moraxellaceae</taxon>
        <taxon>Lwoffella</taxon>
    </lineage>
</organism>
<dbReference type="Proteomes" id="UP000191094">
    <property type="component" value="Unassembled WGS sequence"/>
</dbReference>
<evidence type="ECO:0000313" key="5">
    <source>
        <dbReference type="EMBL" id="OOS21660.1"/>
    </source>
</evidence>